<gene>
    <name evidence="3" type="ORF">HDU87_001173</name>
</gene>
<evidence type="ECO:0000256" key="1">
    <source>
        <dbReference type="SAM" id="MobiDB-lite"/>
    </source>
</evidence>
<keyword evidence="4" id="KW-1185">Reference proteome</keyword>
<keyword evidence="2" id="KW-0812">Transmembrane</keyword>
<feature type="region of interest" description="Disordered" evidence="1">
    <location>
        <begin position="173"/>
        <end position="240"/>
    </location>
</feature>
<feature type="transmembrane region" description="Helical" evidence="2">
    <location>
        <begin position="7"/>
        <end position="27"/>
    </location>
</feature>
<name>A0AAD5XLF7_9FUNG</name>
<dbReference type="Proteomes" id="UP001212152">
    <property type="component" value="Unassembled WGS sequence"/>
</dbReference>
<comment type="caution">
    <text evidence="3">The sequence shown here is derived from an EMBL/GenBank/DDBJ whole genome shotgun (WGS) entry which is preliminary data.</text>
</comment>
<organism evidence="3 4">
    <name type="scientific">Geranomyces variabilis</name>
    <dbReference type="NCBI Taxonomy" id="109894"/>
    <lineage>
        <taxon>Eukaryota</taxon>
        <taxon>Fungi</taxon>
        <taxon>Fungi incertae sedis</taxon>
        <taxon>Chytridiomycota</taxon>
        <taxon>Chytridiomycota incertae sedis</taxon>
        <taxon>Chytridiomycetes</taxon>
        <taxon>Spizellomycetales</taxon>
        <taxon>Powellomycetaceae</taxon>
        <taxon>Geranomyces</taxon>
    </lineage>
</organism>
<evidence type="ECO:0000313" key="3">
    <source>
        <dbReference type="EMBL" id="KAJ3168374.1"/>
    </source>
</evidence>
<dbReference type="EMBL" id="JADGJQ010000122">
    <property type="protein sequence ID" value="KAJ3168374.1"/>
    <property type="molecule type" value="Genomic_DNA"/>
</dbReference>
<proteinExistence type="predicted"/>
<keyword evidence="2" id="KW-0472">Membrane</keyword>
<keyword evidence="2" id="KW-1133">Transmembrane helix</keyword>
<evidence type="ECO:0000313" key="4">
    <source>
        <dbReference type="Proteomes" id="UP001212152"/>
    </source>
</evidence>
<protein>
    <submittedName>
        <fullName evidence="3">Uncharacterized protein</fullName>
    </submittedName>
</protein>
<accession>A0AAD5XLF7</accession>
<dbReference type="AlphaFoldDB" id="A0AAD5XLF7"/>
<reference evidence="3" key="1">
    <citation type="submission" date="2020-05" db="EMBL/GenBank/DDBJ databases">
        <title>Phylogenomic resolution of chytrid fungi.</title>
        <authorList>
            <person name="Stajich J.E."/>
            <person name="Amses K."/>
            <person name="Simmons R."/>
            <person name="Seto K."/>
            <person name="Myers J."/>
            <person name="Bonds A."/>
            <person name="Quandt C.A."/>
            <person name="Barry K."/>
            <person name="Liu P."/>
            <person name="Grigoriev I."/>
            <person name="Longcore J.E."/>
            <person name="James T.Y."/>
        </authorList>
    </citation>
    <scope>NUCLEOTIDE SEQUENCE</scope>
    <source>
        <strain evidence="3">JEL0379</strain>
    </source>
</reference>
<evidence type="ECO:0000256" key="2">
    <source>
        <dbReference type="SAM" id="Phobius"/>
    </source>
</evidence>
<sequence length="240" mass="25067">MYVYDDVLWYAIAGAFVLFPLGCFLLARSRKPDDIEGSNNINVYPGYVVALVPQPPMHPPPPPAATDGGAVAYIAPPGKAFTANDEHIPISYLFGDVPAVRPVSYPYPQPGYYPPPQGPPPPLAAGPFVKDPNMPAFTTYFQGAPAPAHVPPAASPFANDPNMPAFETDMLATQSTPPERPALTTEMESASTMTPAGGPSSIAQGDGDAILTLEEALRDENHAAPADEPSGSGASSSVIP</sequence>